<protein>
    <recommendedName>
        <fullName evidence="3">N-acetyltransferase domain-containing protein</fullName>
    </recommendedName>
</protein>
<dbReference type="PANTHER" id="PTHR43877">
    <property type="entry name" value="AMINOALKYLPHOSPHONATE N-ACETYLTRANSFERASE-RELATED-RELATED"/>
    <property type="match status" value="1"/>
</dbReference>
<dbReference type="PROSITE" id="PS51186">
    <property type="entry name" value="GNAT"/>
    <property type="match status" value="2"/>
</dbReference>
<evidence type="ECO:0000313" key="4">
    <source>
        <dbReference type="EMBL" id="SVC99031.1"/>
    </source>
</evidence>
<dbReference type="Gene3D" id="3.40.630.30">
    <property type="match status" value="1"/>
</dbReference>
<evidence type="ECO:0000256" key="2">
    <source>
        <dbReference type="ARBA" id="ARBA00023315"/>
    </source>
</evidence>
<feature type="non-terminal residue" evidence="4">
    <location>
        <position position="1"/>
    </location>
</feature>
<dbReference type="CDD" id="cd04301">
    <property type="entry name" value="NAT_SF"/>
    <property type="match status" value="1"/>
</dbReference>
<accession>A0A382RQW3</accession>
<evidence type="ECO:0000256" key="1">
    <source>
        <dbReference type="ARBA" id="ARBA00022679"/>
    </source>
</evidence>
<dbReference type="InterPro" id="IPR000182">
    <property type="entry name" value="GNAT_dom"/>
</dbReference>
<organism evidence="4">
    <name type="scientific">marine metagenome</name>
    <dbReference type="NCBI Taxonomy" id="408172"/>
    <lineage>
        <taxon>unclassified sequences</taxon>
        <taxon>metagenomes</taxon>
        <taxon>ecological metagenomes</taxon>
    </lineage>
</organism>
<dbReference type="AlphaFoldDB" id="A0A382RQW3"/>
<keyword evidence="1" id="KW-0808">Transferase</keyword>
<feature type="domain" description="N-acetyltransferase" evidence="3">
    <location>
        <begin position="1"/>
        <end position="130"/>
    </location>
</feature>
<dbReference type="InterPro" id="IPR050832">
    <property type="entry name" value="Bact_Acetyltransf"/>
</dbReference>
<keyword evidence="2" id="KW-0012">Acyltransferase</keyword>
<gene>
    <name evidence="4" type="ORF">METZ01_LOCUS351885</name>
</gene>
<dbReference type="SUPFAM" id="SSF55729">
    <property type="entry name" value="Acyl-CoA N-acyltransferases (Nat)"/>
    <property type="match status" value="2"/>
</dbReference>
<evidence type="ECO:0000259" key="3">
    <source>
        <dbReference type="PROSITE" id="PS51186"/>
    </source>
</evidence>
<sequence>VPQEFFAQVLPGAQEMYLAQYNWAYAALEQGTFMREAGAWAMADGKPVGMALVSGGESPELFVAVGEAWRALGVGVGLVEKVCLGLRQQGVQTLTVSGVSSANAAAVRLLQAVGFVGVSTGSLRMRRSLDVSVPACHMAPGYTLRMLTEGEEAAYVRLKNTCFPESRPWIEEDFPREFPPMSFNTYERIFVAEREEQLVGTASAWEIDYGEGPLGLLHWVGVDPAHRGQGLGAALNVRALQELKACGYADAWLNTSRDRVAAVRLYERLDFVPYQERYTYTLT</sequence>
<feature type="non-terminal residue" evidence="4">
    <location>
        <position position="283"/>
    </location>
</feature>
<dbReference type="Pfam" id="PF00583">
    <property type="entry name" value="Acetyltransf_1"/>
    <property type="match status" value="2"/>
</dbReference>
<dbReference type="InterPro" id="IPR016181">
    <property type="entry name" value="Acyl_CoA_acyltransferase"/>
</dbReference>
<dbReference type="GO" id="GO:0016747">
    <property type="term" value="F:acyltransferase activity, transferring groups other than amino-acyl groups"/>
    <property type="evidence" value="ECO:0007669"/>
    <property type="project" value="InterPro"/>
</dbReference>
<dbReference type="PANTHER" id="PTHR43877:SF1">
    <property type="entry name" value="ACETYLTRANSFERASE"/>
    <property type="match status" value="1"/>
</dbReference>
<feature type="domain" description="N-acetyltransferase" evidence="3">
    <location>
        <begin position="142"/>
        <end position="283"/>
    </location>
</feature>
<proteinExistence type="predicted"/>
<reference evidence="4" key="1">
    <citation type="submission" date="2018-05" db="EMBL/GenBank/DDBJ databases">
        <authorList>
            <person name="Lanie J.A."/>
            <person name="Ng W.-L."/>
            <person name="Kazmierczak K.M."/>
            <person name="Andrzejewski T.M."/>
            <person name="Davidsen T.M."/>
            <person name="Wayne K.J."/>
            <person name="Tettelin H."/>
            <person name="Glass J.I."/>
            <person name="Rusch D."/>
            <person name="Podicherti R."/>
            <person name="Tsui H.-C.T."/>
            <person name="Winkler M.E."/>
        </authorList>
    </citation>
    <scope>NUCLEOTIDE SEQUENCE</scope>
</reference>
<dbReference type="EMBL" id="UINC01122917">
    <property type="protein sequence ID" value="SVC99031.1"/>
    <property type="molecule type" value="Genomic_DNA"/>
</dbReference>
<name>A0A382RQW3_9ZZZZ</name>